<accession>A0A1M5ITZ1</accession>
<dbReference type="AlphaFoldDB" id="A0A1M5ITZ1"/>
<keyword evidence="2" id="KW-0575">Peroxidase</keyword>
<keyword evidence="2" id="KW-0560">Oxidoreductase</keyword>
<proteinExistence type="predicted"/>
<evidence type="ECO:0000313" key="2">
    <source>
        <dbReference type="EMBL" id="SHG31489.1"/>
    </source>
</evidence>
<gene>
    <name evidence="2" type="ORF">SAMN05444372_104232</name>
</gene>
<dbReference type="Pfam" id="PF02627">
    <property type="entry name" value="CMD"/>
    <property type="match status" value="1"/>
</dbReference>
<evidence type="ECO:0000259" key="1">
    <source>
        <dbReference type="Pfam" id="PF02627"/>
    </source>
</evidence>
<reference evidence="3" key="1">
    <citation type="submission" date="2016-11" db="EMBL/GenBank/DDBJ databases">
        <authorList>
            <person name="Varghese N."/>
            <person name="Submissions S."/>
        </authorList>
    </citation>
    <scope>NUCLEOTIDE SEQUENCE [LARGE SCALE GENOMIC DNA]</scope>
    <source>
        <strain evidence="3">DSM 17659</strain>
    </source>
</reference>
<dbReference type="InterPro" id="IPR010195">
    <property type="entry name" value="Uncharacterised_peroxidase-rel"/>
</dbReference>
<dbReference type="OrthoDB" id="9808310at2"/>
<dbReference type="InterPro" id="IPR029032">
    <property type="entry name" value="AhpD-like"/>
</dbReference>
<dbReference type="GO" id="GO:0051920">
    <property type="term" value="F:peroxiredoxin activity"/>
    <property type="evidence" value="ECO:0007669"/>
    <property type="project" value="InterPro"/>
</dbReference>
<organism evidence="2 3">
    <name type="scientific">Flavobacterium micromati</name>
    <dbReference type="NCBI Taxonomy" id="229205"/>
    <lineage>
        <taxon>Bacteria</taxon>
        <taxon>Pseudomonadati</taxon>
        <taxon>Bacteroidota</taxon>
        <taxon>Flavobacteriia</taxon>
        <taxon>Flavobacteriales</taxon>
        <taxon>Flavobacteriaceae</taxon>
        <taxon>Flavobacterium</taxon>
    </lineage>
</organism>
<dbReference type="Gene3D" id="1.20.1290.10">
    <property type="entry name" value="AhpD-like"/>
    <property type="match status" value="1"/>
</dbReference>
<dbReference type="SUPFAM" id="SSF69118">
    <property type="entry name" value="AhpD-like"/>
    <property type="match status" value="1"/>
</dbReference>
<dbReference type="STRING" id="229205.SAMN05444372_104232"/>
<dbReference type="RefSeq" id="WP_073018221.1">
    <property type="nucleotide sequence ID" value="NZ_FQWF01000004.1"/>
</dbReference>
<protein>
    <submittedName>
        <fullName evidence="2">Uncharacterized peroxidase-related enzyme</fullName>
    </submittedName>
</protein>
<dbReference type="PANTHER" id="PTHR35446">
    <property type="entry name" value="SI:CH211-175M2.5"/>
    <property type="match status" value="1"/>
</dbReference>
<dbReference type="EMBL" id="FQWF01000004">
    <property type="protein sequence ID" value="SHG31489.1"/>
    <property type="molecule type" value="Genomic_DNA"/>
</dbReference>
<evidence type="ECO:0000313" key="3">
    <source>
        <dbReference type="Proteomes" id="UP000184020"/>
    </source>
</evidence>
<dbReference type="NCBIfam" id="TIGR01926">
    <property type="entry name" value="peroxid_rel"/>
    <property type="match status" value="1"/>
</dbReference>
<feature type="domain" description="Carboxymuconolactone decarboxylase-like" evidence="1">
    <location>
        <begin position="51"/>
        <end position="117"/>
    </location>
</feature>
<name>A0A1M5ITZ1_9FLAO</name>
<keyword evidence="3" id="KW-1185">Reference proteome</keyword>
<dbReference type="Proteomes" id="UP000184020">
    <property type="component" value="Unassembled WGS sequence"/>
</dbReference>
<dbReference type="InterPro" id="IPR003779">
    <property type="entry name" value="CMD-like"/>
</dbReference>
<sequence length="186" mass="21485">MAFIKTIEQNEATGRLKEIYDDLIQKRGQLAEVHKIQSLRPESIVKHIDLYMEIMFAKSELSRAEREMMAVITSVSNNCHYCQIHHSEALDNYWKDDKKILQLRNNFHEAQLTEKEIALCEFAKNLTIKPDDFKEPDHINKLKIIGFSDQAILDATLVIAYFNFVNRIVLGLGVSLEIHGGTGYKY</sequence>
<dbReference type="PANTHER" id="PTHR35446:SF2">
    <property type="entry name" value="CARBOXYMUCONOLACTONE DECARBOXYLASE-LIKE DOMAIN-CONTAINING PROTEIN"/>
    <property type="match status" value="1"/>
</dbReference>